<dbReference type="AlphaFoldDB" id="A0A7X2T151"/>
<dbReference type="GO" id="GO:0140359">
    <property type="term" value="F:ABC-type transporter activity"/>
    <property type="evidence" value="ECO:0007669"/>
    <property type="project" value="InterPro"/>
</dbReference>
<dbReference type="Proteomes" id="UP000460287">
    <property type="component" value="Unassembled WGS sequence"/>
</dbReference>
<feature type="transmembrane region" description="Helical" evidence="1">
    <location>
        <begin position="220"/>
        <end position="240"/>
    </location>
</feature>
<feature type="transmembrane region" description="Helical" evidence="1">
    <location>
        <begin position="268"/>
        <end position="290"/>
    </location>
</feature>
<reference evidence="2 3" key="1">
    <citation type="submission" date="2019-08" db="EMBL/GenBank/DDBJ databases">
        <title>In-depth cultivation of the pig gut microbiome towards novel bacterial diversity and tailored functional studies.</title>
        <authorList>
            <person name="Wylensek D."/>
            <person name="Hitch T.C.A."/>
            <person name="Clavel T."/>
        </authorList>
    </citation>
    <scope>NUCLEOTIDE SEQUENCE [LARGE SCALE GENOMIC DNA]</scope>
    <source>
        <strain evidence="2 3">WCA-383-APC-5B</strain>
    </source>
</reference>
<keyword evidence="3" id="KW-1185">Reference proteome</keyword>
<keyword evidence="1" id="KW-1133">Transmembrane helix</keyword>
<dbReference type="RefSeq" id="WP_154531196.1">
    <property type="nucleotide sequence ID" value="NZ_JAQXTV010000183.1"/>
</dbReference>
<dbReference type="PANTHER" id="PTHR37305:SF1">
    <property type="entry name" value="MEMBRANE PROTEIN"/>
    <property type="match status" value="1"/>
</dbReference>
<dbReference type="GO" id="GO:0005886">
    <property type="term" value="C:plasma membrane"/>
    <property type="evidence" value="ECO:0007669"/>
    <property type="project" value="UniProtKB-SubCell"/>
</dbReference>
<gene>
    <name evidence="2" type="ORF">FYJ33_07740</name>
</gene>
<dbReference type="PANTHER" id="PTHR37305">
    <property type="entry name" value="INTEGRAL MEMBRANE PROTEIN-RELATED"/>
    <property type="match status" value="1"/>
</dbReference>
<dbReference type="Pfam" id="PF12730">
    <property type="entry name" value="ABC2_membrane_4"/>
    <property type="match status" value="1"/>
</dbReference>
<sequence>MSRLLKAEMYKLKKTTAFKVLIILSIFFALMSIGITKLISSEDFLRNSLGNTMTEQQKDEYIERIEQMSNPSDEVVVSGNIGFHISSSNIFNPKGKELFYGTFGSGVIEIYIAVLVAALVASEYSKNTIKNTLAYGKKRYVYYINKIIITSIAAFICVIVMTGIAGIIGSAIWGWGGLFTFNEFLDIIKQYIAVFLIIASLSSLMTLIATATRSNGATMAIGIVLFAIVLHLIGGFYGIFDWFDAVFKCTPAYLWDSVLRINMKSIDFIRAILSSITIIATAGTAGAYVLEKQDIK</sequence>
<evidence type="ECO:0000313" key="3">
    <source>
        <dbReference type="Proteomes" id="UP000460287"/>
    </source>
</evidence>
<feature type="transmembrane region" description="Helical" evidence="1">
    <location>
        <begin position="142"/>
        <end position="175"/>
    </location>
</feature>
<feature type="transmembrane region" description="Helical" evidence="1">
    <location>
        <begin position="20"/>
        <end position="39"/>
    </location>
</feature>
<feature type="transmembrane region" description="Helical" evidence="1">
    <location>
        <begin position="98"/>
        <end position="121"/>
    </location>
</feature>
<evidence type="ECO:0000313" key="2">
    <source>
        <dbReference type="EMBL" id="MSR91306.1"/>
    </source>
</evidence>
<organism evidence="2 3">
    <name type="scientific">Inconstantimicrobium porci</name>
    <dbReference type="NCBI Taxonomy" id="2652291"/>
    <lineage>
        <taxon>Bacteria</taxon>
        <taxon>Bacillati</taxon>
        <taxon>Bacillota</taxon>
        <taxon>Clostridia</taxon>
        <taxon>Eubacteriales</taxon>
        <taxon>Clostridiaceae</taxon>
        <taxon>Inconstantimicrobium</taxon>
    </lineage>
</organism>
<keyword evidence="1" id="KW-0812">Transmembrane</keyword>
<accession>A0A7X2T151</accession>
<keyword evidence="1" id="KW-0472">Membrane</keyword>
<feature type="transmembrane region" description="Helical" evidence="1">
    <location>
        <begin position="187"/>
        <end position="208"/>
    </location>
</feature>
<protein>
    <submittedName>
        <fullName evidence="2">ABC transporter permease subunit</fullName>
    </submittedName>
</protein>
<dbReference type="EMBL" id="VULX01000009">
    <property type="protein sequence ID" value="MSR91306.1"/>
    <property type="molecule type" value="Genomic_DNA"/>
</dbReference>
<proteinExistence type="predicted"/>
<name>A0A7X2T151_9CLOT</name>
<comment type="caution">
    <text evidence="2">The sequence shown here is derived from an EMBL/GenBank/DDBJ whole genome shotgun (WGS) entry which is preliminary data.</text>
</comment>
<evidence type="ECO:0000256" key="1">
    <source>
        <dbReference type="SAM" id="Phobius"/>
    </source>
</evidence>